<dbReference type="Proteomes" id="UP000005222">
    <property type="component" value="Chromosome G"/>
</dbReference>
<evidence type="ECO:0000256" key="1">
    <source>
        <dbReference type="ARBA" id="ARBA00022574"/>
    </source>
</evidence>
<dbReference type="AlphaFoldDB" id="G8YI81"/>
<dbReference type="Gene3D" id="2.130.10.10">
    <property type="entry name" value="YVTN repeat-like/Quinoprotein amine dehydrogenase"/>
    <property type="match status" value="1"/>
</dbReference>
<evidence type="ECO:0000256" key="4">
    <source>
        <dbReference type="ARBA" id="ARBA00026147"/>
    </source>
</evidence>
<evidence type="ECO:0000256" key="3">
    <source>
        <dbReference type="ARBA" id="ARBA00025726"/>
    </source>
</evidence>
<organism evidence="9 10">
    <name type="scientific">Pichia sorbitophila (strain ATCC MYA-4447 / BCRC 22081 / CBS 7064 / NBRC 10061 / NRRL Y-12695)</name>
    <name type="common">Hybrid yeast</name>
    <dbReference type="NCBI Taxonomy" id="559304"/>
    <lineage>
        <taxon>Eukaryota</taxon>
        <taxon>Fungi</taxon>
        <taxon>Dikarya</taxon>
        <taxon>Ascomycota</taxon>
        <taxon>Saccharomycotina</taxon>
        <taxon>Pichiomycetes</taxon>
        <taxon>Debaryomycetaceae</taxon>
        <taxon>Millerozyma</taxon>
    </lineage>
</organism>
<dbReference type="EMBL" id="FO082052">
    <property type="protein sequence ID" value="CCE81133.1"/>
    <property type="molecule type" value="Genomic_DNA"/>
</dbReference>
<dbReference type="InterPro" id="IPR019775">
    <property type="entry name" value="WD40_repeat_CS"/>
</dbReference>
<dbReference type="InterPro" id="IPR045241">
    <property type="entry name" value="Prp46/PLRG1-like"/>
</dbReference>
<reference evidence="10" key="2">
    <citation type="journal article" date="2012" name="G3 (Bethesda)">
        <title>Pichia sorbitophila, an interspecies yeast hybrid reveals early steps of genome resolution following polyploidization.</title>
        <authorList>
            <person name="Leh Louis V."/>
            <person name="Despons L."/>
            <person name="Friedrich A."/>
            <person name="Martin T."/>
            <person name="Durrens P."/>
            <person name="Casaregola S."/>
            <person name="Neuveglise C."/>
            <person name="Fairhead C."/>
            <person name="Marck C."/>
            <person name="Cruz J.A."/>
            <person name="Straub M.L."/>
            <person name="Kugler V."/>
            <person name="Sacerdot C."/>
            <person name="Uzunov Z."/>
            <person name="Thierry A."/>
            <person name="Weiss S."/>
            <person name="Bleykasten C."/>
            <person name="De Montigny J."/>
            <person name="Jacques N."/>
            <person name="Jung P."/>
            <person name="Lemaire M."/>
            <person name="Mallet S."/>
            <person name="Morel G."/>
            <person name="Richard G.F."/>
            <person name="Sarkar A."/>
            <person name="Savel G."/>
            <person name="Schacherer J."/>
            <person name="Seret M.L."/>
            <person name="Talla E."/>
            <person name="Samson G."/>
            <person name="Jubin C."/>
            <person name="Poulain J."/>
            <person name="Vacherie B."/>
            <person name="Barbe V."/>
            <person name="Pelletier E."/>
            <person name="Sherman D.J."/>
            <person name="Westhof E."/>
            <person name="Weissenbach J."/>
            <person name="Baret P.V."/>
            <person name="Wincker P."/>
            <person name="Gaillardin C."/>
            <person name="Dujon B."/>
            <person name="Souciet J.L."/>
        </authorList>
    </citation>
    <scope>NUCLEOTIDE SEQUENCE [LARGE SCALE GENOMIC DNA]</scope>
    <source>
        <strain evidence="10">ATCC MYA-4447 / BCRC 22081 / CBS 7064 / NBRC 10061 / NRRL Y-12695</strain>
    </source>
</reference>
<dbReference type="PROSITE" id="PS00678">
    <property type="entry name" value="WD_REPEATS_1"/>
    <property type="match status" value="2"/>
</dbReference>
<dbReference type="PANTHER" id="PTHR19923">
    <property type="entry name" value="WD40 REPEAT PROTEINPRL1/PRL2-RELATED"/>
    <property type="match status" value="1"/>
</dbReference>
<evidence type="ECO:0000256" key="6">
    <source>
        <dbReference type="PROSITE-ProRule" id="PRU00221"/>
    </source>
</evidence>
<evidence type="ECO:0000313" key="9">
    <source>
        <dbReference type="EMBL" id="CCE81133.1"/>
    </source>
</evidence>
<sequence>MITYKDTFNLDHDHDVDVSDTLANALYTSSRLNYMFKNVESSTDEPMNANAYNYRTEVSGGIEPNNMIKDDMMSSTVNETALVRNSNTSKAAGVEKDVGYSDKSGKTRYGEQWKLLRVIAGAHQGWVRCCAVDEITNKWYATGSSDSSIKIWDLASSKTKAIITGHIMGVRAVKISKRYPYLFSGSEDKTVRCWDLEKTNSASGCQIRNYHGHVGGIYSLAIHPELDILFSGGRDSVVRAWDIRSRAQAMVLTGHKNDITSIESQVGDPQVITSSMDGTIRLWDLRKAKTALTITQHSKSIRSLVMHPEELTMCSADTNGEIKQWLLPMGELLDQFGTKAEQSNVINTMAINPVENVLCTGYDDGRLEFYDYTNGSILQSERSRPLPGSTETSVNSVAFDVSGSRLISCESDKSIKIWGPETV</sequence>
<feature type="repeat" description="WD" evidence="6">
    <location>
        <begin position="387"/>
        <end position="423"/>
    </location>
</feature>
<dbReference type="GO" id="GO:0071013">
    <property type="term" value="C:catalytic step 2 spliceosome"/>
    <property type="evidence" value="ECO:0007669"/>
    <property type="project" value="TreeGrafter"/>
</dbReference>
<dbReference type="InterPro" id="IPR020472">
    <property type="entry name" value="WD40_PAC1"/>
</dbReference>
<dbReference type="STRING" id="559304.G8YI81"/>
<comment type="similarity">
    <text evidence="3 7">Belongs to the WD repeat PRL1/PRL2 family.</text>
</comment>
<dbReference type="Proteomes" id="UP000005222">
    <property type="component" value="Chromosome H"/>
</dbReference>
<name>G8YI81_PICSO</name>
<reference evidence="9" key="1">
    <citation type="submission" date="2011-10" db="EMBL/GenBank/DDBJ databases">
        <authorList>
            <person name="Genoscope - CEA"/>
        </authorList>
    </citation>
    <scope>NUCLEOTIDE SEQUENCE</scope>
</reference>
<dbReference type="SUPFAM" id="SSF50978">
    <property type="entry name" value="WD40 repeat-like"/>
    <property type="match status" value="1"/>
</dbReference>
<dbReference type="InterPro" id="IPR036322">
    <property type="entry name" value="WD40_repeat_dom_sf"/>
</dbReference>
<dbReference type="eggNOG" id="KOG0285">
    <property type="taxonomic scope" value="Eukaryota"/>
</dbReference>
<proteinExistence type="inferred from homology"/>
<dbReference type="PRINTS" id="PR00320">
    <property type="entry name" value="GPROTEINBRPT"/>
</dbReference>
<dbReference type="SMART" id="SM00320">
    <property type="entry name" value="WD40"/>
    <property type="match status" value="7"/>
</dbReference>
<dbReference type="Pfam" id="PF00400">
    <property type="entry name" value="WD40"/>
    <property type="match status" value="6"/>
</dbReference>
<keyword evidence="7" id="KW-0747">Spliceosome</keyword>
<comment type="function">
    <text evidence="7">Involved in pre-mRNA splicing and required for cell cycle progression at G2/M.</text>
</comment>
<dbReference type="OrthoDB" id="10256122at2759"/>
<keyword evidence="10" id="KW-1185">Reference proteome</keyword>
<dbReference type="FunCoup" id="G8YI81">
    <property type="interactions" value="1643"/>
</dbReference>
<dbReference type="PROSITE" id="PS50294">
    <property type="entry name" value="WD_REPEATS_REGION"/>
    <property type="match status" value="4"/>
</dbReference>
<dbReference type="PROSITE" id="PS50082">
    <property type="entry name" value="WD_REPEATS_2"/>
    <property type="match status" value="5"/>
</dbReference>
<dbReference type="HOGENOM" id="CLU_000288_72_0_1"/>
<comment type="subunit">
    <text evidence="7">Associated with the spliceosome.</text>
</comment>
<evidence type="ECO:0000256" key="7">
    <source>
        <dbReference type="RuleBase" id="RU369036"/>
    </source>
</evidence>
<evidence type="ECO:0000256" key="5">
    <source>
        <dbReference type="ARBA" id="ARBA00033071"/>
    </source>
</evidence>
<dbReference type="CDD" id="cd00200">
    <property type="entry name" value="WD40"/>
    <property type="match status" value="1"/>
</dbReference>
<dbReference type="InterPro" id="IPR015943">
    <property type="entry name" value="WD40/YVTN_repeat-like_dom_sf"/>
</dbReference>
<keyword evidence="2 7" id="KW-0677">Repeat</keyword>
<accession>G8YI81</accession>
<dbReference type="InterPro" id="IPR001680">
    <property type="entry name" value="WD40_rpt"/>
</dbReference>
<evidence type="ECO:0000256" key="2">
    <source>
        <dbReference type="ARBA" id="ARBA00022737"/>
    </source>
</evidence>
<dbReference type="EMBL" id="FO082053">
    <property type="protein sequence ID" value="CCE80368.1"/>
    <property type="molecule type" value="Genomic_DNA"/>
</dbReference>
<evidence type="ECO:0000313" key="8">
    <source>
        <dbReference type="EMBL" id="CCE80368.1"/>
    </source>
</evidence>
<feature type="repeat" description="WD" evidence="6">
    <location>
        <begin position="252"/>
        <end position="293"/>
    </location>
</feature>
<feature type="repeat" description="WD" evidence="6">
    <location>
        <begin position="120"/>
        <end position="162"/>
    </location>
</feature>
<dbReference type="GO" id="GO:0000398">
    <property type="term" value="P:mRNA splicing, via spliceosome"/>
    <property type="evidence" value="ECO:0007669"/>
    <property type="project" value="UniProtKB-UniRule"/>
</dbReference>
<dbReference type="OMA" id="HSVKCWD"/>
<dbReference type="GO" id="GO:0000974">
    <property type="term" value="C:Prp19 complex"/>
    <property type="evidence" value="ECO:0007669"/>
    <property type="project" value="TreeGrafter"/>
</dbReference>
<keyword evidence="1 6" id="KW-0853">WD repeat</keyword>
<keyword evidence="7" id="KW-0508">mRNA splicing</keyword>
<dbReference type="InParanoid" id="G8YI81"/>
<gene>
    <name evidence="9" type="primary">Piso0_003484</name>
    <name evidence="8" type="ORF">GNLVRS01_PISO0G13338g</name>
    <name evidence="9" type="ORF">GNLVRS01_PISO0H13339g</name>
</gene>
<dbReference type="GO" id="GO:0071011">
    <property type="term" value="C:precatalytic spliceosome"/>
    <property type="evidence" value="ECO:0007669"/>
    <property type="project" value="TreeGrafter"/>
</dbReference>
<protein>
    <recommendedName>
        <fullName evidence="4 7">Pre-mRNA-splicing factor PRP46</fullName>
    </recommendedName>
    <alternativeName>
        <fullName evidence="5 7">Pre-mRNA-processing protein 46</fullName>
    </alternativeName>
</protein>
<feature type="repeat" description="WD" evidence="6">
    <location>
        <begin position="210"/>
        <end position="251"/>
    </location>
</feature>
<dbReference type="PANTHER" id="PTHR19923:SF0">
    <property type="entry name" value="PLEIOTROPIC REGULATOR 1"/>
    <property type="match status" value="1"/>
</dbReference>
<feature type="repeat" description="WD" evidence="6">
    <location>
        <begin position="163"/>
        <end position="204"/>
    </location>
</feature>
<keyword evidence="7" id="KW-0539">Nucleus</keyword>
<evidence type="ECO:0000313" key="10">
    <source>
        <dbReference type="Proteomes" id="UP000005222"/>
    </source>
</evidence>
<keyword evidence="7" id="KW-0507">mRNA processing</keyword>
<comment type="subcellular location">
    <subcellularLocation>
        <location evidence="7">Nucleus</location>
    </subcellularLocation>
</comment>